<dbReference type="GO" id="GO:0016757">
    <property type="term" value="F:glycosyltransferase activity"/>
    <property type="evidence" value="ECO:0007669"/>
    <property type="project" value="InterPro"/>
</dbReference>
<proteinExistence type="predicted"/>
<accession>A0A2N3LX92</accession>
<evidence type="ECO:0000259" key="1">
    <source>
        <dbReference type="Pfam" id="PF00534"/>
    </source>
</evidence>
<name>A0A2N3LX92_9HYPH</name>
<dbReference type="Pfam" id="PF00534">
    <property type="entry name" value="Glycos_transf_1"/>
    <property type="match status" value="1"/>
</dbReference>
<evidence type="ECO:0008006" key="5">
    <source>
        <dbReference type="Google" id="ProtNLM"/>
    </source>
</evidence>
<evidence type="ECO:0000313" key="3">
    <source>
        <dbReference type="EMBL" id="PKR89195.1"/>
    </source>
</evidence>
<feature type="domain" description="Glycosyltransferase subfamily 4-like N-terminal" evidence="2">
    <location>
        <begin position="57"/>
        <end position="189"/>
    </location>
</feature>
<dbReference type="Gene3D" id="3.40.50.2000">
    <property type="entry name" value="Glycogen Phosphorylase B"/>
    <property type="match status" value="2"/>
</dbReference>
<protein>
    <recommendedName>
        <fullName evidence="5">Glycosyl transferase family 1</fullName>
    </recommendedName>
</protein>
<dbReference type="InterPro" id="IPR028098">
    <property type="entry name" value="Glyco_trans_4-like_N"/>
</dbReference>
<dbReference type="PANTHER" id="PTHR12526">
    <property type="entry name" value="GLYCOSYLTRANSFERASE"/>
    <property type="match status" value="1"/>
</dbReference>
<evidence type="ECO:0000259" key="2">
    <source>
        <dbReference type="Pfam" id="PF13439"/>
    </source>
</evidence>
<sequence>MKPKANISEFRRALMRVVLLTPWDQKCGNAEYSKHLVTGFSDEVEIFPIDLPNLMGTRRSFGDKYKLHKDFRRILQKINEIDPDIVHIQHEFVFFGSGTSRSCVNFDWFTKRLRHPFVVTMHTLPVKLLNPDKRKLLRRIDPRRLISRFHLIRAMERARGVILHSQSTQRVLMQATKSLSDKISVCPLPIGKVEGTSAGIYTKQASDVWLTIIGFVSRYKGHLSAVELLSHLPNNFKLVIAGGFHPKEGNPEAYWSSILSKADQLNLSDRILFTDFIKTKAEQSYYMERTDAFLLPYQEVGQSGSAVLADCMAYNVPIITSDAMSMIVYRTESDTCFSSSILFSSTQESYRQTDAQREVFDFSLAASQLERLFAAMQDQNSVQRKHRKTVQTRFSLEETCSRHLRIYNDVLGGKASGRN</sequence>
<dbReference type="EMBL" id="PJNW01000007">
    <property type="protein sequence ID" value="PKR89195.1"/>
    <property type="molecule type" value="Genomic_DNA"/>
</dbReference>
<gene>
    <name evidence="3" type="ORF">CXZ10_10955</name>
</gene>
<dbReference type="RefSeq" id="WP_101289203.1">
    <property type="nucleotide sequence ID" value="NZ_FOUQ01000008.1"/>
</dbReference>
<evidence type="ECO:0000313" key="4">
    <source>
        <dbReference type="Proteomes" id="UP000233491"/>
    </source>
</evidence>
<dbReference type="SUPFAM" id="SSF53756">
    <property type="entry name" value="UDP-Glycosyltransferase/glycogen phosphorylase"/>
    <property type="match status" value="1"/>
</dbReference>
<reference evidence="3 4" key="1">
    <citation type="submission" date="2017-12" db="EMBL/GenBank/DDBJ databases">
        <title>Anaerobic carbon monoxide metabolism by Pleomorphomonas carboxyditropha sp. nov., a new mesophilic hydrogenogenic carboxidotroph.</title>
        <authorList>
            <person name="Esquivel-Elizondo S."/>
            <person name="Krajmalnik-Brown R."/>
        </authorList>
    </citation>
    <scope>NUCLEOTIDE SEQUENCE [LARGE SCALE GENOMIC DNA]</scope>
    <source>
        <strain evidence="3 4">R5-392</strain>
    </source>
</reference>
<dbReference type="AlphaFoldDB" id="A0A2N3LX92"/>
<keyword evidence="4" id="KW-1185">Reference proteome</keyword>
<dbReference type="OrthoDB" id="5443996at2"/>
<comment type="caution">
    <text evidence="3">The sequence shown here is derived from an EMBL/GenBank/DDBJ whole genome shotgun (WGS) entry which is preliminary data.</text>
</comment>
<dbReference type="Pfam" id="PF13439">
    <property type="entry name" value="Glyco_transf_4"/>
    <property type="match status" value="1"/>
</dbReference>
<feature type="domain" description="Glycosyl transferase family 1" evidence="1">
    <location>
        <begin position="212"/>
        <end position="325"/>
    </location>
</feature>
<dbReference type="InterPro" id="IPR001296">
    <property type="entry name" value="Glyco_trans_1"/>
</dbReference>
<organism evidence="3 4">
    <name type="scientific">Pleomorphomonas diazotrophica</name>
    <dbReference type="NCBI Taxonomy" id="1166257"/>
    <lineage>
        <taxon>Bacteria</taxon>
        <taxon>Pseudomonadati</taxon>
        <taxon>Pseudomonadota</taxon>
        <taxon>Alphaproteobacteria</taxon>
        <taxon>Hyphomicrobiales</taxon>
        <taxon>Pleomorphomonadaceae</taxon>
        <taxon>Pleomorphomonas</taxon>
    </lineage>
</organism>
<dbReference type="Proteomes" id="UP000233491">
    <property type="component" value="Unassembled WGS sequence"/>
</dbReference>